<dbReference type="RefSeq" id="WP_052393762.1">
    <property type="nucleotide sequence ID" value="NZ_AP018150.1"/>
</dbReference>
<dbReference type="SUPFAM" id="SSF53850">
    <property type="entry name" value="Periplasmic binding protein-like II"/>
    <property type="match status" value="1"/>
</dbReference>
<dbReference type="Pfam" id="PF00126">
    <property type="entry name" value="HTH_1"/>
    <property type="match status" value="1"/>
</dbReference>
<dbReference type="KEGG" id="mcys:MCB1EB_0693"/>
<proteinExistence type="inferred from homology"/>
<organism evidence="5 6">
    <name type="scientific">Mycoavidus cysteinexigens</name>
    <dbReference type="NCBI Taxonomy" id="1553431"/>
    <lineage>
        <taxon>Bacteria</taxon>
        <taxon>Pseudomonadati</taxon>
        <taxon>Pseudomonadota</taxon>
        <taxon>Betaproteobacteria</taxon>
        <taxon>Burkholderiales</taxon>
        <taxon>Burkholderiaceae</taxon>
        <taxon>Mycoavidus</taxon>
    </lineage>
</organism>
<dbReference type="AlphaFoldDB" id="A0A2Z6ETT7"/>
<accession>A0A2Z6ETT7</accession>
<dbReference type="Pfam" id="PF03466">
    <property type="entry name" value="LysR_substrate"/>
    <property type="match status" value="1"/>
</dbReference>
<dbReference type="GO" id="GO:0003677">
    <property type="term" value="F:DNA binding"/>
    <property type="evidence" value="ECO:0007669"/>
    <property type="project" value="UniProtKB-KW"/>
</dbReference>
<dbReference type="InterPro" id="IPR005119">
    <property type="entry name" value="LysR_subst-bd"/>
</dbReference>
<sequence>MIQDINQRRLRYFYEVCTCGKIREAADNLNMDSSVVTRQIRLLEEEIGFKLFERRPRGVVPTEAAELLLKYYRDNCDLKVELERGLNELHNMRQGNIHLAIHPTFVGTLMSVFNNFQSQYPDIHLHIEENFETNKIINQILEDISHIGILCIYQDAPNINYFARVPLPLYMLVNKNHPLANKRKVTFAEAIRYPLSLPATGALRQMVQSVAQAEKLELQPPVFISNSTTARKKFACTDAGAVFMSAFSASEEIKSGELVALEIDHPMFKAASLALIVRRGKTLLPPILQLLRLISAHLPIFTRQPLVENSSLTTTSGASYE</sequence>
<dbReference type="PANTHER" id="PTHR30419">
    <property type="entry name" value="HTH-TYPE TRANSCRIPTIONAL REGULATOR YBHD"/>
    <property type="match status" value="1"/>
</dbReference>
<evidence type="ECO:0000313" key="5">
    <source>
        <dbReference type="EMBL" id="BBE08854.1"/>
    </source>
</evidence>
<name>A0A2Z6ETT7_9BURK</name>
<evidence type="ECO:0000256" key="1">
    <source>
        <dbReference type="ARBA" id="ARBA00009437"/>
    </source>
</evidence>
<evidence type="ECO:0000256" key="2">
    <source>
        <dbReference type="ARBA" id="ARBA00023015"/>
    </source>
</evidence>
<dbReference type="InterPro" id="IPR050950">
    <property type="entry name" value="HTH-type_LysR_regulators"/>
</dbReference>
<dbReference type="InterPro" id="IPR000847">
    <property type="entry name" value="LysR_HTH_N"/>
</dbReference>
<reference evidence="5 6" key="1">
    <citation type="journal article" date="2018" name="Microbes Environ.">
        <title>Comparative Genomic Insights into Endofungal Lifestyles of Two Bacterial Endosymbionts, Mycoavidus cysteinexigens and Burkholderia rhizoxinica.</title>
        <authorList>
            <person name="Sharmin D."/>
            <person name="Guo Y."/>
            <person name="Nishizawa T."/>
            <person name="Ohshima S."/>
            <person name="Sato Y."/>
            <person name="Takashima Y."/>
            <person name="Narisawa K."/>
            <person name="Ohta H."/>
        </authorList>
    </citation>
    <scope>NUCLEOTIDE SEQUENCE [LARGE SCALE GENOMIC DNA]</scope>
    <source>
        <strain evidence="5 6">B1-EB</strain>
    </source>
</reference>
<dbReference type="InterPro" id="IPR036388">
    <property type="entry name" value="WH-like_DNA-bd_sf"/>
</dbReference>
<protein>
    <submittedName>
        <fullName evidence="5">Transcriptional regulator, LysR family</fullName>
    </submittedName>
</protein>
<dbReference type="GO" id="GO:0005829">
    <property type="term" value="C:cytosol"/>
    <property type="evidence" value="ECO:0007669"/>
    <property type="project" value="TreeGrafter"/>
</dbReference>
<evidence type="ECO:0000256" key="4">
    <source>
        <dbReference type="ARBA" id="ARBA00023163"/>
    </source>
</evidence>
<dbReference type="Proteomes" id="UP000282597">
    <property type="component" value="Chromosome"/>
</dbReference>
<evidence type="ECO:0000313" key="6">
    <source>
        <dbReference type="Proteomes" id="UP000282597"/>
    </source>
</evidence>
<dbReference type="PROSITE" id="PS50931">
    <property type="entry name" value="HTH_LYSR"/>
    <property type="match status" value="1"/>
</dbReference>
<gene>
    <name evidence="5" type="ORF">MCB1EB_0693</name>
</gene>
<dbReference type="GO" id="GO:0003700">
    <property type="term" value="F:DNA-binding transcription factor activity"/>
    <property type="evidence" value="ECO:0007669"/>
    <property type="project" value="InterPro"/>
</dbReference>
<keyword evidence="2" id="KW-0805">Transcription regulation</keyword>
<keyword evidence="3" id="KW-0238">DNA-binding</keyword>
<dbReference type="InterPro" id="IPR036390">
    <property type="entry name" value="WH_DNA-bd_sf"/>
</dbReference>
<dbReference type="PANTHER" id="PTHR30419:SF8">
    <property type="entry name" value="NITROGEN ASSIMILATION TRANSCRIPTIONAL ACTIVATOR-RELATED"/>
    <property type="match status" value="1"/>
</dbReference>
<comment type="similarity">
    <text evidence="1">Belongs to the LysR transcriptional regulatory family.</text>
</comment>
<evidence type="ECO:0000256" key="3">
    <source>
        <dbReference type="ARBA" id="ARBA00023125"/>
    </source>
</evidence>
<dbReference type="Gene3D" id="1.10.10.10">
    <property type="entry name" value="Winged helix-like DNA-binding domain superfamily/Winged helix DNA-binding domain"/>
    <property type="match status" value="1"/>
</dbReference>
<keyword evidence="4" id="KW-0804">Transcription</keyword>
<keyword evidence="6" id="KW-1185">Reference proteome</keyword>
<dbReference type="Gene3D" id="3.40.190.290">
    <property type="match status" value="1"/>
</dbReference>
<dbReference type="SUPFAM" id="SSF46785">
    <property type="entry name" value="Winged helix' DNA-binding domain"/>
    <property type="match status" value="1"/>
</dbReference>
<dbReference type="EMBL" id="AP018150">
    <property type="protein sequence ID" value="BBE08854.1"/>
    <property type="molecule type" value="Genomic_DNA"/>
</dbReference>